<comment type="similarity">
    <text evidence="6">Belongs to the class-IV pyridoxal-phosphate-dependent aminotransferase family.</text>
</comment>
<evidence type="ECO:0000256" key="1">
    <source>
        <dbReference type="ARBA" id="ARBA00001933"/>
    </source>
</evidence>
<organism evidence="14 15">
    <name type="scientific">Qipengyuania soli</name>
    <dbReference type="NCBI Taxonomy" id="2782568"/>
    <lineage>
        <taxon>Bacteria</taxon>
        <taxon>Pseudomonadati</taxon>
        <taxon>Pseudomonadota</taxon>
        <taxon>Alphaproteobacteria</taxon>
        <taxon>Sphingomonadales</taxon>
        <taxon>Erythrobacteraceae</taxon>
        <taxon>Qipengyuania</taxon>
    </lineage>
</organism>
<reference evidence="14 15" key="1">
    <citation type="submission" date="2020-11" db="EMBL/GenBank/DDBJ databases">
        <title>The genome sequence of Erythrobacter sp. 6D36.</title>
        <authorList>
            <person name="Liu Y."/>
        </authorList>
    </citation>
    <scope>NUCLEOTIDE SEQUENCE [LARGE SCALE GENOMIC DNA]</scope>
    <source>
        <strain evidence="14 15">6D36</strain>
    </source>
</reference>
<dbReference type="GO" id="GO:0009082">
    <property type="term" value="P:branched-chain amino acid biosynthetic process"/>
    <property type="evidence" value="ECO:0007669"/>
    <property type="project" value="UniProtKB-KW"/>
</dbReference>
<evidence type="ECO:0000313" key="14">
    <source>
        <dbReference type="EMBL" id="QPD00021.1"/>
    </source>
</evidence>
<evidence type="ECO:0000256" key="3">
    <source>
        <dbReference type="ARBA" id="ARBA00004824"/>
    </source>
</evidence>
<dbReference type="Pfam" id="PF01063">
    <property type="entry name" value="Aminotran_4"/>
    <property type="match status" value="1"/>
</dbReference>
<accession>A0A7S8IVV3</accession>
<dbReference type="KEGG" id="qso:IRL76_05670"/>
<protein>
    <recommendedName>
        <fullName evidence="8">Probable branched-chain-amino-acid aminotransferase</fullName>
        <ecNumber evidence="7">2.6.1.42</ecNumber>
    </recommendedName>
</protein>
<dbReference type="Gene3D" id="3.20.10.10">
    <property type="entry name" value="D-amino Acid Aminotransferase, subunit A, domain 2"/>
    <property type="match status" value="1"/>
</dbReference>
<evidence type="ECO:0000256" key="9">
    <source>
        <dbReference type="ARBA" id="ARBA00022898"/>
    </source>
</evidence>
<gene>
    <name evidence="14" type="ORF">IRL76_05670</name>
</gene>
<evidence type="ECO:0000256" key="7">
    <source>
        <dbReference type="ARBA" id="ARBA00013053"/>
    </source>
</evidence>
<comment type="catalytic activity">
    <reaction evidence="12">
        <text>L-isoleucine + 2-oxoglutarate = (S)-3-methyl-2-oxopentanoate + L-glutamate</text>
        <dbReference type="Rhea" id="RHEA:24801"/>
        <dbReference type="ChEBI" id="CHEBI:16810"/>
        <dbReference type="ChEBI" id="CHEBI:29985"/>
        <dbReference type="ChEBI" id="CHEBI:35146"/>
        <dbReference type="ChEBI" id="CHEBI:58045"/>
        <dbReference type="EC" id="2.6.1.42"/>
    </reaction>
</comment>
<dbReference type="RefSeq" id="WP_200983815.1">
    <property type="nucleotide sequence ID" value="NZ_CP064654.1"/>
</dbReference>
<comment type="pathway">
    <text evidence="3">Amino-acid biosynthesis; L-isoleucine biosynthesis; L-isoleucine from 2-oxobutanoate: step 4/4.</text>
</comment>
<dbReference type="InterPro" id="IPR001544">
    <property type="entry name" value="Aminotrans_IV"/>
</dbReference>
<dbReference type="Gene3D" id="3.30.470.10">
    <property type="match status" value="1"/>
</dbReference>
<dbReference type="SUPFAM" id="SSF56752">
    <property type="entry name" value="D-aminoacid aminotransferase-like PLP-dependent enzymes"/>
    <property type="match status" value="1"/>
</dbReference>
<dbReference type="GO" id="GO:0004084">
    <property type="term" value="F:branched-chain-amino-acid transaminase activity"/>
    <property type="evidence" value="ECO:0007669"/>
    <property type="project" value="UniProtKB-EC"/>
</dbReference>
<evidence type="ECO:0000256" key="8">
    <source>
        <dbReference type="ARBA" id="ARBA00014472"/>
    </source>
</evidence>
<dbReference type="FunFam" id="3.20.10.10:FF:000002">
    <property type="entry name" value="D-alanine aminotransferase"/>
    <property type="match status" value="1"/>
</dbReference>
<keyword evidence="14" id="KW-0808">Transferase</keyword>
<keyword evidence="15" id="KW-1185">Reference proteome</keyword>
<keyword evidence="14" id="KW-0032">Aminotransferase</keyword>
<comment type="cofactor">
    <cofactor evidence="1">
        <name>pyridoxal 5'-phosphate</name>
        <dbReference type="ChEBI" id="CHEBI:597326"/>
    </cofactor>
</comment>
<dbReference type="InterPro" id="IPR036038">
    <property type="entry name" value="Aminotransferase-like"/>
</dbReference>
<dbReference type="InterPro" id="IPR043132">
    <property type="entry name" value="BCAT-like_C"/>
</dbReference>
<keyword evidence="9" id="KW-0663">Pyridoxal phosphate</keyword>
<dbReference type="GO" id="GO:0008652">
    <property type="term" value="P:amino acid biosynthetic process"/>
    <property type="evidence" value="ECO:0007669"/>
    <property type="project" value="UniProtKB-ARBA"/>
</dbReference>
<sequence>MTQGTHLYVPDARNENVLIDINGQHFPRPEAKISVFDSGFMLGDGVWEGIRLHHGRLAFLDRHLDRLWRGAKAIHMDIGITREELERRLYAVLDANGMSEDGVHIRLMVTRGIRSTPYQDPRVVVTPATIVIIPEWKEPAPETATRMLRLATVHVRRGYPDVQDPMLNSHSKLNCITACIQAAQAGADEGLMLDPHGFVATCNSTHFFIVKEGEVWTSSGDYCLDGITRGVVIEIARAAGITVRERNFSLTHVYGADEAFTTGTFAGVAPIGEIDGRVLGKDRGPMVERLQQLYLARLAEDVKGRARP</sequence>
<evidence type="ECO:0000256" key="13">
    <source>
        <dbReference type="ARBA" id="ARBA00049229"/>
    </source>
</evidence>
<evidence type="ECO:0000256" key="10">
    <source>
        <dbReference type="ARBA" id="ARBA00023304"/>
    </source>
</evidence>
<dbReference type="AlphaFoldDB" id="A0A7S8IVV3"/>
<evidence type="ECO:0000256" key="6">
    <source>
        <dbReference type="ARBA" id="ARBA00009320"/>
    </source>
</evidence>
<comment type="catalytic activity">
    <reaction evidence="11">
        <text>L-valine + 2-oxoglutarate = 3-methyl-2-oxobutanoate + L-glutamate</text>
        <dbReference type="Rhea" id="RHEA:24813"/>
        <dbReference type="ChEBI" id="CHEBI:11851"/>
        <dbReference type="ChEBI" id="CHEBI:16810"/>
        <dbReference type="ChEBI" id="CHEBI:29985"/>
        <dbReference type="ChEBI" id="CHEBI:57762"/>
        <dbReference type="EC" id="2.6.1.42"/>
    </reaction>
</comment>
<keyword evidence="10" id="KW-0100">Branched-chain amino acid biosynthesis</keyword>
<name>A0A7S8IVV3_9SPHN</name>
<evidence type="ECO:0000256" key="5">
    <source>
        <dbReference type="ARBA" id="ARBA00005072"/>
    </source>
</evidence>
<dbReference type="PANTHER" id="PTHR42743">
    <property type="entry name" value="AMINO-ACID AMINOTRANSFERASE"/>
    <property type="match status" value="1"/>
</dbReference>
<keyword evidence="10" id="KW-0028">Amino-acid biosynthesis</keyword>
<evidence type="ECO:0000256" key="11">
    <source>
        <dbReference type="ARBA" id="ARBA00048212"/>
    </source>
</evidence>
<dbReference type="EC" id="2.6.1.42" evidence="7"/>
<dbReference type="PANTHER" id="PTHR42743:SF11">
    <property type="entry name" value="AMINODEOXYCHORISMATE LYASE"/>
    <property type="match status" value="1"/>
</dbReference>
<comment type="pathway">
    <text evidence="4">Amino-acid biosynthesis; L-valine biosynthesis; L-valine from pyruvate: step 4/4.</text>
</comment>
<dbReference type="Proteomes" id="UP000594459">
    <property type="component" value="Chromosome"/>
</dbReference>
<comment type="pathway">
    <text evidence="5">Amino-acid biosynthesis; L-leucine biosynthesis; L-leucine from 3-methyl-2-oxobutanoate: step 4/4.</text>
</comment>
<dbReference type="InterPro" id="IPR043131">
    <property type="entry name" value="BCAT-like_N"/>
</dbReference>
<dbReference type="InterPro" id="IPR050571">
    <property type="entry name" value="Class-IV_PLP-Dep_Aminotrnsfr"/>
</dbReference>
<comment type="function">
    <text evidence="2">Acts on leucine, isoleucine and valine.</text>
</comment>
<dbReference type="EMBL" id="CP064654">
    <property type="protein sequence ID" value="QPD00021.1"/>
    <property type="molecule type" value="Genomic_DNA"/>
</dbReference>
<evidence type="ECO:0000313" key="15">
    <source>
        <dbReference type="Proteomes" id="UP000594459"/>
    </source>
</evidence>
<evidence type="ECO:0000256" key="2">
    <source>
        <dbReference type="ARBA" id="ARBA00003109"/>
    </source>
</evidence>
<proteinExistence type="inferred from homology"/>
<comment type="catalytic activity">
    <reaction evidence="13">
        <text>L-leucine + 2-oxoglutarate = 4-methyl-2-oxopentanoate + L-glutamate</text>
        <dbReference type="Rhea" id="RHEA:18321"/>
        <dbReference type="ChEBI" id="CHEBI:16810"/>
        <dbReference type="ChEBI" id="CHEBI:17865"/>
        <dbReference type="ChEBI" id="CHEBI:29985"/>
        <dbReference type="ChEBI" id="CHEBI:57427"/>
        <dbReference type="EC" id="2.6.1.42"/>
    </reaction>
</comment>
<evidence type="ECO:0000256" key="12">
    <source>
        <dbReference type="ARBA" id="ARBA00048798"/>
    </source>
</evidence>
<evidence type="ECO:0000256" key="4">
    <source>
        <dbReference type="ARBA" id="ARBA00004931"/>
    </source>
</evidence>